<keyword evidence="14" id="KW-1185">Reference proteome</keyword>
<dbReference type="PANTHER" id="PTHR16675">
    <property type="entry name" value="MHC CLASS I-RELATED"/>
    <property type="match status" value="1"/>
</dbReference>
<dbReference type="Pfam" id="PF00129">
    <property type="entry name" value="MHC_I"/>
    <property type="match status" value="1"/>
</dbReference>
<organism evidence="13 14">
    <name type="scientific">Spermophilus dauricus</name>
    <name type="common">Daurian ground squirrel</name>
    <dbReference type="NCBI Taxonomy" id="99837"/>
    <lineage>
        <taxon>Eukaryota</taxon>
        <taxon>Metazoa</taxon>
        <taxon>Chordata</taxon>
        <taxon>Craniata</taxon>
        <taxon>Vertebrata</taxon>
        <taxon>Euteleostomi</taxon>
        <taxon>Mammalia</taxon>
        <taxon>Eutheria</taxon>
        <taxon>Euarchontoglires</taxon>
        <taxon>Glires</taxon>
        <taxon>Rodentia</taxon>
        <taxon>Sciuromorpha</taxon>
        <taxon>Sciuridae</taxon>
        <taxon>Xerinae</taxon>
        <taxon>Marmotini</taxon>
        <taxon>Spermophilus</taxon>
    </lineage>
</organism>
<comment type="similarity">
    <text evidence="2 10">Belongs to the MHC class I family.</text>
</comment>
<evidence type="ECO:0000256" key="4">
    <source>
        <dbReference type="ARBA" id="ARBA00022692"/>
    </source>
</evidence>
<evidence type="ECO:0000313" key="14">
    <source>
        <dbReference type="Proteomes" id="UP000694422"/>
    </source>
</evidence>
<feature type="transmembrane region" description="Helical" evidence="11">
    <location>
        <begin position="216"/>
        <end position="238"/>
    </location>
</feature>
<dbReference type="InterPro" id="IPR050208">
    <property type="entry name" value="MHC_class-I_related"/>
</dbReference>
<evidence type="ECO:0000256" key="6">
    <source>
        <dbReference type="ARBA" id="ARBA00022989"/>
    </source>
</evidence>
<dbReference type="GO" id="GO:0042605">
    <property type="term" value="F:peptide antigen binding"/>
    <property type="evidence" value="ECO:0007669"/>
    <property type="project" value="TreeGrafter"/>
</dbReference>
<keyword evidence="6 11" id="KW-1133">Transmembrane helix</keyword>
<keyword evidence="8" id="KW-1015">Disulfide bond</keyword>
<evidence type="ECO:0000256" key="10">
    <source>
        <dbReference type="RuleBase" id="RU004439"/>
    </source>
</evidence>
<dbReference type="PRINTS" id="PR01638">
    <property type="entry name" value="MHCCLASSI"/>
</dbReference>
<dbReference type="Proteomes" id="UP000694422">
    <property type="component" value="Unplaced"/>
</dbReference>
<dbReference type="GO" id="GO:0042612">
    <property type="term" value="C:MHC class I protein complex"/>
    <property type="evidence" value="ECO:0007669"/>
    <property type="project" value="UniProtKB-KW"/>
</dbReference>
<evidence type="ECO:0000256" key="2">
    <source>
        <dbReference type="ARBA" id="ARBA00006909"/>
    </source>
</evidence>
<evidence type="ECO:0000256" key="7">
    <source>
        <dbReference type="ARBA" id="ARBA00023136"/>
    </source>
</evidence>
<evidence type="ECO:0000256" key="9">
    <source>
        <dbReference type="ARBA" id="ARBA00023180"/>
    </source>
</evidence>
<dbReference type="GO" id="GO:0002476">
    <property type="term" value="P:antigen processing and presentation of endogenous peptide antigen via MHC class Ib"/>
    <property type="evidence" value="ECO:0007669"/>
    <property type="project" value="TreeGrafter"/>
</dbReference>
<dbReference type="FunFam" id="3.30.500.10:FF:000001">
    <property type="entry name" value="H-2 class I histocompatibility antigen, alpha chain"/>
    <property type="match status" value="1"/>
</dbReference>
<keyword evidence="4 11" id="KW-0812">Transmembrane</keyword>
<dbReference type="GO" id="GO:0005615">
    <property type="term" value="C:extracellular space"/>
    <property type="evidence" value="ECO:0007669"/>
    <property type="project" value="TreeGrafter"/>
</dbReference>
<dbReference type="GO" id="GO:0002486">
    <property type="term" value="P:antigen processing and presentation of endogenous peptide antigen via MHC class I via ER pathway, TAP-independent"/>
    <property type="evidence" value="ECO:0007669"/>
    <property type="project" value="TreeGrafter"/>
</dbReference>
<dbReference type="InterPro" id="IPR001039">
    <property type="entry name" value="MHC_I_a_a1/a2"/>
</dbReference>
<keyword evidence="9" id="KW-0325">Glycoprotein</keyword>
<dbReference type="InterPro" id="IPR011161">
    <property type="entry name" value="MHC_I-like_Ag-recog"/>
</dbReference>
<evidence type="ECO:0000256" key="8">
    <source>
        <dbReference type="ARBA" id="ARBA00023157"/>
    </source>
</evidence>
<evidence type="ECO:0000313" key="13">
    <source>
        <dbReference type="Ensembl" id="ENSSDAP00000017110.1"/>
    </source>
</evidence>
<dbReference type="InterPro" id="IPR011162">
    <property type="entry name" value="MHC_I/II-like_Ag-recog"/>
</dbReference>
<dbReference type="GO" id="GO:0001916">
    <property type="term" value="P:positive regulation of T cell mediated cytotoxicity"/>
    <property type="evidence" value="ECO:0007669"/>
    <property type="project" value="TreeGrafter"/>
</dbReference>
<keyword evidence="3" id="KW-0490">MHC I</keyword>
<dbReference type="Gene3D" id="3.30.500.10">
    <property type="entry name" value="MHC class I-like antigen recognition-like"/>
    <property type="match status" value="1"/>
</dbReference>
<dbReference type="Ensembl" id="ENSSDAT00000019451.1">
    <property type="protein sequence ID" value="ENSSDAP00000017110.1"/>
    <property type="gene ID" value="ENSSDAG00000015049.1"/>
</dbReference>
<evidence type="ECO:0000256" key="3">
    <source>
        <dbReference type="ARBA" id="ARBA00022451"/>
    </source>
</evidence>
<evidence type="ECO:0000256" key="1">
    <source>
        <dbReference type="ARBA" id="ARBA00004479"/>
    </source>
</evidence>
<evidence type="ECO:0000256" key="11">
    <source>
        <dbReference type="SAM" id="Phobius"/>
    </source>
</evidence>
<protein>
    <recommendedName>
        <fullName evidence="12">MHC class I-like antigen recognition-like domain-containing protein</fullName>
    </recommendedName>
</protein>
<dbReference type="GO" id="GO:0009897">
    <property type="term" value="C:external side of plasma membrane"/>
    <property type="evidence" value="ECO:0007669"/>
    <property type="project" value="TreeGrafter"/>
</dbReference>
<dbReference type="PANTHER" id="PTHR16675:SF169">
    <property type="entry name" value="HLA CLASS I HISTOCOMPATIBILITY ANTIGEN, ALPHA CHAIN G"/>
    <property type="match status" value="1"/>
</dbReference>
<dbReference type="InterPro" id="IPR037055">
    <property type="entry name" value="MHC_I-like_Ag-recog_sf"/>
</dbReference>
<feature type="domain" description="MHC class I-like antigen recognition-like" evidence="12">
    <location>
        <begin position="25"/>
        <end position="203"/>
    </location>
</feature>
<reference evidence="13" key="1">
    <citation type="submission" date="2025-08" db="UniProtKB">
        <authorList>
            <consortium name="Ensembl"/>
        </authorList>
    </citation>
    <scope>IDENTIFICATION</scope>
</reference>
<evidence type="ECO:0000256" key="5">
    <source>
        <dbReference type="ARBA" id="ARBA00022859"/>
    </source>
</evidence>
<comment type="subcellular location">
    <subcellularLocation>
        <location evidence="1">Membrane</location>
        <topology evidence="1">Single-pass type I membrane protein</topology>
    </subcellularLocation>
</comment>
<sequence length="256" mass="29177">MEPRARLTFLPLLCGSLVLTEIWAGSFSLRYFHTAVSRPGGGQPWYVAVGYVDDTQFVLFDSYAANPRMEPRAQWMDQVGPEYWEDQTRICKNSAQIDLGNLRNLLRYHNQSEGGSHTLQWTYGCDVGPDGRFLRGHDQFAYDGTDYISLNEDLRSWTAANTAAQISKHKSEATQEAKYQRAYLEGECVEWLLRHLKNGKETLQRIEPPPQSTINIVGIVAAVIVLVVIAVVVTFVMWKKKNTGRENARSEFFSHW</sequence>
<dbReference type="GO" id="GO:0006955">
    <property type="term" value="P:immune response"/>
    <property type="evidence" value="ECO:0007669"/>
    <property type="project" value="TreeGrafter"/>
</dbReference>
<dbReference type="GO" id="GO:0005102">
    <property type="term" value="F:signaling receptor binding"/>
    <property type="evidence" value="ECO:0007669"/>
    <property type="project" value="TreeGrafter"/>
</dbReference>
<keyword evidence="5" id="KW-0391">Immunity</keyword>
<dbReference type="SUPFAM" id="SSF54452">
    <property type="entry name" value="MHC antigen-recognition domain"/>
    <property type="match status" value="1"/>
</dbReference>
<reference evidence="13" key="2">
    <citation type="submission" date="2025-09" db="UniProtKB">
        <authorList>
            <consortium name="Ensembl"/>
        </authorList>
    </citation>
    <scope>IDENTIFICATION</scope>
</reference>
<name>A0A8C9Q533_SPEDA</name>
<evidence type="ECO:0000259" key="12">
    <source>
        <dbReference type="Pfam" id="PF00129"/>
    </source>
</evidence>
<accession>A0A8C9Q533</accession>
<dbReference type="AlphaFoldDB" id="A0A8C9Q533"/>
<keyword evidence="7 11" id="KW-0472">Membrane</keyword>
<proteinExistence type="inferred from homology"/>